<dbReference type="Proteomes" id="UP001147046">
    <property type="component" value="Unassembled WGS sequence"/>
</dbReference>
<dbReference type="RefSeq" id="WP_193134181.1">
    <property type="nucleotide sequence ID" value="NZ_JAKIHV010000009.1"/>
</dbReference>
<evidence type="ECO:0000313" key="1">
    <source>
        <dbReference type="EMBL" id="MDE9624487.1"/>
    </source>
</evidence>
<dbReference type="AlphaFoldDB" id="A0AAJ1NB63"/>
<name>A0AAJ1NB63_9ENTR</name>
<proteinExistence type="predicted"/>
<gene>
    <name evidence="1" type="ORF">L2102_14265</name>
</gene>
<dbReference type="EMBL" id="JAKIHV010000009">
    <property type="protein sequence ID" value="MDE9624487.1"/>
    <property type="molecule type" value="Genomic_DNA"/>
</dbReference>
<reference evidence="1" key="1">
    <citation type="submission" date="2022-01" db="EMBL/GenBank/DDBJ databases">
        <title>Genetic Characterization of Carbapenem-resistant Citrobacter spp. from China: a multicenter study.</title>
        <authorList>
            <person name="Ye L."/>
        </authorList>
    </citation>
    <scope>NUCLEOTIDE SEQUENCE</scope>
    <source>
        <strain evidence="1">IR5464</strain>
    </source>
</reference>
<evidence type="ECO:0000313" key="2">
    <source>
        <dbReference type="Proteomes" id="UP001147046"/>
    </source>
</evidence>
<dbReference type="Pfam" id="PF13692">
    <property type="entry name" value="Glyco_trans_1_4"/>
    <property type="match status" value="1"/>
</dbReference>
<comment type="caution">
    <text evidence="1">The sequence shown here is derived from an EMBL/GenBank/DDBJ whole genome shotgun (WGS) entry which is preliminary data.</text>
</comment>
<protein>
    <submittedName>
        <fullName evidence="1">Glycosyltransferase family 4 protein</fullName>
    </submittedName>
</protein>
<dbReference type="Gene3D" id="3.40.50.2000">
    <property type="entry name" value="Glycogen Phosphorylase B"/>
    <property type="match status" value="2"/>
</dbReference>
<sequence>MEKLLYISMSLEKSNYGGSIVSRANLKALQANERLQVKEIAIVREQEGSYAWELLAKSSKVQTAVNNLRGYAGKLNANIISRIKGIVKEYQPTTLYLDSSLLGCVAEWCKNAFPAIRIVTFFHNAEIDFEKDRLKSGKVYFLPSLFSTIIAEKKAVKYSDVMIALHQADSERLFQLYQRKADYCVPVCIVDEPIADEVLYNSTTVKESPFTVGFIGTAFYANTEAAKYISRKIAPAFINDNQVQFVIAGNGFEGYTAKLNKPNLKTGGFVESLEDFYQGVDVILSPISIGGGMKVKVAEALKYNKKIIASPFSLIGYEHALSSPDIISCSSLKEYITAIKKLRDSRTTESSTRVLFQQYYSEQACAEYFRIIFK</sequence>
<dbReference type="SUPFAM" id="SSF53756">
    <property type="entry name" value="UDP-Glycosyltransferase/glycogen phosphorylase"/>
    <property type="match status" value="1"/>
</dbReference>
<accession>A0AAJ1NB63</accession>
<organism evidence="1 2">
    <name type="scientific">Citrobacter portucalensis</name>
    <dbReference type="NCBI Taxonomy" id="1639133"/>
    <lineage>
        <taxon>Bacteria</taxon>
        <taxon>Pseudomonadati</taxon>
        <taxon>Pseudomonadota</taxon>
        <taxon>Gammaproteobacteria</taxon>
        <taxon>Enterobacterales</taxon>
        <taxon>Enterobacteriaceae</taxon>
        <taxon>Citrobacter</taxon>
        <taxon>Citrobacter freundii complex</taxon>
    </lineage>
</organism>